<dbReference type="GO" id="GO:0003677">
    <property type="term" value="F:DNA binding"/>
    <property type="evidence" value="ECO:0007669"/>
    <property type="project" value="UniProtKB-KW"/>
</dbReference>
<reference evidence="1" key="1">
    <citation type="journal article" date="2013" name="Environ. Microbiol.">
        <title>Microbiota from the distal guts of lean and obese adolescents exhibit partial functional redundancy besides clear differences in community structure.</title>
        <authorList>
            <person name="Ferrer M."/>
            <person name="Ruiz A."/>
            <person name="Lanza F."/>
            <person name="Haange S.B."/>
            <person name="Oberbach A."/>
            <person name="Till H."/>
            <person name="Bargiela R."/>
            <person name="Campoy C."/>
            <person name="Segura M.T."/>
            <person name="Richter M."/>
            <person name="von Bergen M."/>
            <person name="Seifert J."/>
            <person name="Suarez A."/>
        </authorList>
    </citation>
    <scope>NUCLEOTIDE SEQUENCE</scope>
</reference>
<gene>
    <name evidence="1" type="ORF">LEA_19596</name>
</gene>
<accession>K1RNR4</accession>
<dbReference type="AlphaFoldDB" id="K1RNR4"/>
<sequence>MTQNLRRSLLATAFLHKNRSKKADETLKTISTPLHIKNKSEKSKGGYDMLVASYLPLCYNLIRINWEREKMLSAIYPVPASEVRLPFYLLGIGRTSPEFHVKRDKGLTSHQFL</sequence>
<protein>
    <submittedName>
        <fullName evidence="1">AraC-type DNA-binding domain-containing protein</fullName>
    </submittedName>
</protein>
<evidence type="ECO:0000313" key="1">
    <source>
        <dbReference type="EMBL" id="EKC46998.1"/>
    </source>
</evidence>
<organism evidence="1">
    <name type="scientific">human gut metagenome</name>
    <dbReference type="NCBI Taxonomy" id="408170"/>
    <lineage>
        <taxon>unclassified sequences</taxon>
        <taxon>metagenomes</taxon>
        <taxon>organismal metagenomes</taxon>
    </lineage>
</organism>
<proteinExistence type="predicted"/>
<comment type="caution">
    <text evidence="1">The sequence shown here is derived from an EMBL/GenBank/DDBJ whole genome shotgun (WGS) entry which is preliminary data.</text>
</comment>
<keyword evidence="1" id="KW-0238">DNA-binding</keyword>
<name>K1RNR4_9ZZZZ</name>
<dbReference type="EMBL" id="AJWY01013470">
    <property type="protein sequence ID" value="EKC46998.1"/>
    <property type="molecule type" value="Genomic_DNA"/>
</dbReference>
<feature type="non-terminal residue" evidence="1">
    <location>
        <position position="113"/>
    </location>
</feature>